<gene>
    <name evidence="3" type="ORF">SLEP1_g41828</name>
</gene>
<dbReference type="GO" id="GO:0006508">
    <property type="term" value="P:proteolysis"/>
    <property type="evidence" value="ECO:0007669"/>
    <property type="project" value="InterPro"/>
</dbReference>
<dbReference type="Proteomes" id="UP001054252">
    <property type="component" value="Unassembled WGS sequence"/>
</dbReference>
<dbReference type="GO" id="GO:0004252">
    <property type="term" value="F:serine-type endopeptidase activity"/>
    <property type="evidence" value="ECO:0007669"/>
    <property type="project" value="InterPro"/>
</dbReference>
<keyword evidence="4" id="KW-1185">Reference proteome</keyword>
<sequence length="85" mass="9621">MTGTLEIELFDSVGCHEKTFKESDFGSDLVIELFDTGIWLEWQSFNDRDLGLIPAKWKGQCVTTKDFGSSSCNKKLIGARFFYNG</sequence>
<dbReference type="InterPro" id="IPR036852">
    <property type="entry name" value="Peptidase_S8/S53_dom_sf"/>
</dbReference>
<dbReference type="AlphaFoldDB" id="A0AAV5L893"/>
<dbReference type="EMBL" id="BPVZ01000100">
    <property type="protein sequence ID" value="GKV33303.1"/>
    <property type="molecule type" value="Genomic_DNA"/>
</dbReference>
<proteinExistence type="inferred from homology"/>
<evidence type="ECO:0000256" key="1">
    <source>
        <dbReference type="ARBA" id="ARBA00011073"/>
    </source>
</evidence>
<accession>A0AAV5L893</accession>
<reference evidence="3 4" key="1">
    <citation type="journal article" date="2021" name="Commun. Biol.">
        <title>The genome of Shorea leprosula (Dipterocarpaceae) highlights the ecological relevance of drought in aseasonal tropical rainforests.</title>
        <authorList>
            <person name="Ng K.K.S."/>
            <person name="Kobayashi M.J."/>
            <person name="Fawcett J.A."/>
            <person name="Hatakeyama M."/>
            <person name="Paape T."/>
            <person name="Ng C.H."/>
            <person name="Ang C.C."/>
            <person name="Tnah L.H."/>
            <person name="Lee C.T."/>
            <person name="Nishiyama T."/>
            <person name="Sese J."/>
            <person name="O'Brien M.J."/>
            <person name="Copetti D."/>
            <person name="Mohd Noor M.I."/>
            <person name="Ong R.C."/>
            <person name="Putra M."/>
            <person name="Sireger I.Z."/>
            <person name="Indrioko S."/>
            <person name="Kosugi Y."/>
            <person name="Izuno A."/>
            <person name="Isagi Y."/>
            <person name="Lee S.L."/>
            <person name="Shimizu K.K."/>
        </authorList>
    </citation>
    <scope>NUCLEOTIDE SEQUENCE [LARGE SCALE GENOMIC DNA]</scope>
    <source>
        <strain evidence="3">214</strain>
    </source>
</reference>
<comment type="caution">
    <text evidence="3">The sequence shown here is derived from an EMBL/GenBank/DDBJ whole genome shotgun (WGS) entry which is preliminary data.</text>
</comment>
<keyword evidence="2" id="KW-0732">Signal</keyword>
<dbReference type="InterPro" id="IPR045051">
    <property type="entry name" value="SBT"/>
</dbReference>
<dbReference type="PANTHER" id="PTHR10795">
    <property type="entry name" value="PROPROTEIN CONVERTASE SUBTILISIN/KEXIN"/>
    <property type="match status" value="1"/>
</dbReference>
<comment type="similarity">
    <text evidence="1">Belongs to the peptidase S8 family.</text>
</comment>
<evidence type="ECO:0000256" key="2">
    <source>
        <dbReference type="ARBA" id="ARBA00022729"/>
    </source>
</evidence>
<evidence type="ECO:0000313" key="3">
    <source>
        <dbReference type="EMBL" id="GKV33303.1"/>
    </source>
</evidence>
<dbReference type="Gene3D" id="3.40.50.200">
    <property type="entry name" value="Peptidase S8/S53 domain"/>
    <property type="match status" value="1"/>
</dbReference>
<organism evidence="3 4">
    <name type="scientific">Rubroshorea leprosula</name>
    <dbReference type="NCBI Taxonomy" id="152421"/>
    <lineage>
        <taxon>Eukaryota</taxon>
        <taxon>Viridiplantae</taxon>
        <taxon>Streptophyta</taxon>
        <taxon>Embryophyta</taxon>
        <taxon>Tracheophyta</taxon>
        <taxon>Spermatophyta</taxon>
        <taxon>Magnoliopsida</taxon>
        <taxon>eudicotyledons</taxon>
        <taxon>Gunneridae</taxon>
        <taxon>Pentapetalae</taxon>
        <taxon>rosids</taxon>
        <taxon>malvids</taxon>
        <taxon>Malvales</taxon>
        <taxon>Dipterocarpaceae</taxon>
        <taxon>Rubroshorea</taxon>
    </lineage>
</organism>
<protein>
    <submittedName>
        <fullName evidence="3">Uncharacterized protein</fullName>
    </submittedName>
</protein>
<evidence type="ECO:0000313" key="4">
    <source>
        <dbReference type="Proteomes" id="UP001054252"/>
    </source>
</evidence>
<name>A0AAV5L893_9ROSI</name>